<dbReference type="Proteomes" id="UP000198704">
    <property type="component" value="Unassembled WGS sequence"/>
</dbReference>
<name>A0A1H0F0S4_9HYPH</name>
<proteinExistence type="inferred from homology"/>
<reference evidence="3" key="1">
    <citation type="submission" date="2016-10" db="EMBL/GenBank/DDBJ databases">
        <authorList>
            <person name="Varghese N."/>
            <person name="Submissions S."/>
        </authorList>
    </citation>
    <scope>NUCLEOTIDE SEQUENCE [LARGE SCALE GENOMIC DNA]</scope>
    <source>
        <strain evidence="3">BL47</strain>
    </source>
</reference>
<keyword evidence="3" id="KW-1185">Reference proteome</keyword>
<dbReference type="AlphaFoldDB" id="A0A1H0F0S4"/>
<dbReference type="InterPro" id="IPR002634">
    <property type="entry name" value="BolA"/>
</dbReference>
<organism evidence="2 3">
    <name type="scientific">Methylobacterium phyllostachyos</name>
    <dbReference type="NCBI Taxonomy" id="582672"/>
    <lineage>
        <taxon>Bacteria</taxon>
        <taxon>Pseudomonadati</taxon>
        <taxon>Pseudomonadota</taxon>
        <taxon>Alphaproteobacteria</taxon>
        <taxon>Hyphomicrobiales</taxon>
        <taxon>Methylobacteriaceae</taxon>
        <taxon>Methylobacterium</taxon>
    </lineage>
</organism>
<dbReference type="SUPFAM" id="SSF82657">
    <property type="entry name" value="BolA-like"/>
    <property type="match status" value="1"/>
</dbReference>
<comment type="similarity">
    <text evidence="1">Belongs to the BolA/IbaG family.</text>
</comment>
<dbReference type="OrthoDB" id="9811118at2"/>
<dbReference type="Pfam" id="PF01722">
    <property type="entry name" value="BolA"/>
    <property type="match status" value="1"/>
</dbReference>
<evidence type="ECO:0000313" key="2">
    <source>
        <dbReference type="EMBL" id="SDN88240.1"/>
    </source>
</evidence>
<dbReference type="STRING" id="582672.SAMN05216360_11280"/>
<dbReference type="InterPro" id="IPR036065">
    <property type="entry name" value="BolA-like_sf"/>
</dbReference>
<dbReference type="PANTHER" id="PTHR46230">
    <property type="match status" value="1"/>
</dbReference>
<gene>
    <name evidence="2" type="ORF">SAMN05216360_11280</name>
</gene>
<dbReference type="PIRSF" id="PIRSF003113">
    <property type="entry name" value="BolA"/>
    <property type="match status" value="1"/>
</dbReference>
<evidence type="ECO:0000256" key="1">
    <source>
        <dbReference type="RuleBase" id="RU003860"/>
    </source>
</evidence>
<dbReference type="GO" id="GO:0016226">
    <property type="term" value="P:iron-sulfur cluster assembly"/>
    <property type="evidence" value="ECO:0007669"/>
    <property type="project" value="TreeGrafter"/>
</dbReference>
<dbReference type="EMBL" id="FNHS01000012">
    <property type="protein sequence ID" value="SDN88240.1"/>
    <property type="molecule type" value="Genomic_DNA"/>
</dbReference>
<dbReference type="RefSeq" id="WP_091718637.1">
    <property type="nucleotide sequence ID" value="NZ_FNHS01000012.1"/>
</dbReference>
<evidence type="ECO:0000313" key="3">
    <source>
        <dbReference type="Proteomes" id="UP000198704"/>
    </source>
</evidence>
<accession>A0A1H0F0S4</accession>
<protein>
    <submittedName>
        <fullName evidence="2">BolA protein</fullName>
    </submittedName>
</protein>
<dbReference type="Gene3D" id="3.30.300.90">
    <property type="entry name" value="BolA-like"/>
    <property type="match status" value="1"/>
</dbReference>
<sequence length="98" mass="10750">MADGANGGGTLRDWMEARLREQLAPERLDVIDESHLHAGHSGARPGGETHYRLDIVASAFAGKSRVERHRLVNALMEEAFKRGLHALALRARTPEEAA</sequence>
<dbReference type="PANTHER" id="PTHR46230:SF7">
    <property type="entry name" value="BOLA-LIKE PROTEIN 1"/>
    <property type="match status" value="1"/>
</dbReference>